<organism evidence="3 4">
    <name type="scientific">Clostridium estertheticum</name>
    <dbReference type="NCBI Taxonomy" id="238834"/>
    <lineage>
        <taxon>Bacteria</taxon>
        <taxon>Bacillati</taxon>
        <taxon>Bacillota</taxon>
        <taxon>Clostridia</taxon>
        <taxon>Eubacteriales</taxon>
        <taxon>Clostridiaceae</taxon>
        <taxon>Clostridium</taxon>
    </lineage>
</organism>
<dbReference type="AlphaFoldDB" id="A0A5N7IUL0"/>
<dbReference type="GO" id="GO:0003887">
    <property type="term" value="F:DNA-directed DNA polymerase activity"/>
    <property type="evidence" value="ECO:0007669"/>
    <property type="project" value="InterPro"/>
</dbReference>
<evidence type="ECO:0000259" key="2">
    <source>
        <dbReference type="Pfam" id="PF01051"/>
    </source>
</evidence>
<dbReference type="SUPFAM" id="SSF46785">
    <property type="entry name" value="Winged helix' DNA-binding domain"/>
    <property type="match status" value="2"/>
</dbReference>
<dbReference type="InterPro" id="IPR000525">
    <property type="entry name" value="Initiator_Rep_WH1"/>
</dbReference>
<comment type="caution">
    <text evidence="3">The sequence shown here is derived from an EMBL/GenBank/DDBJ whole genome shotgun (WGS) entry which is preliminary data.</text>
</comment>
<dbReference type="GO" id="GO:0006270">
    <property type="term" value="P:DNA replication initiation"/>
    <property type="evidence" value="ECO:0007669"/>
    <property type="project" value="InterPro"/>
</dbReference>
<evidence type="ECO:0000313" key="3">
    <source>
        <dbReference type="EMBL" id="MPQ64770.1"/>
    </source>
</evidence>
<sequence length="332" mass="39571">MKKKGELIAVRPEKVIEARFALTSRQNDILDMLFTQIEDDHNVEYSIDINKYKMLYNIKDKNNIYGDLKKAVKSFEGKGFLIVDKEKNEEIYYPWFSKIHYKNKEGTILLRIDGELKNMFLEVKKRIYYHIKYTLNFSCIYSKRFYYYLKSYEDTGWRIDNLDALRDKLQCPKSYKKYSDFRRFALEPAHEEINNNSDIRFKYEEVKTGNKVTALKFSIRSSKCEEAYKVVSKEIVIDSEKDPEIIEVQNIFSIDITPLEVRKLLDVSNGDIELIKEKYKISNSQGKINNIVGWVIEAIKKDYVPQVKQEVFNDYPQREYDFEDLEKKLLGW</sequence>
<dbReference type="Pfam" id="PF01051">
    <property type="entry name" value="Rep3_N"/>
    <property type="match status" value="1"/>
</dbReference>
<dbReference type="InterPro" id="IPR036390">
    <property type="entry name" value="WH_DNA-bd_sf"/>
</dbReference>
<evidence type="ECO:0000256" key="1">
    <source>
        <dbReference type="ARBA" id="ARBA00038283"/>
    </source>
</evidence>
<evidence type="ECO:0000313" key="4">
    <source>
        <dbReference type="Proteomes" id="UP000342249"/>
    </source>
</evidence>
<dbReference type="Gene3D" id="1.10.10.10">
    <property type="entry name" value="Winged helix-like DNA-binding domain superfamily/Winged helix DNA-binding domain"/>
    <property type="match status" value="2"/>
</dbReference>
<dbReference type="Pfam" id="PF21205">
    <property type="entry name" value="Rep3_C"/>
    <property type="match status" value="1"/>
</dbReference>
<comment type="similarity">
    <text evidence="1">Belongs to the initiator RepB protein family.</text>
</comment>
<protein>
    <submittedName>
        <fullName evidence="3">RepB family plasmid replication initiator protein</fullName>
    </submittedName>
</protein>
<name>A0A5N7IUL0_9CLOT</name>
<dbReference type="EMBL" id="SPSF01000056">
    <property type="protein sequence ID" value="MPQ64770.1"/>
    <property type="molecule type" value="Genomic_DNA"/>
</dbReference>
<dbReference type="Proteomes" id="UP000342249">
    <property type="component" value="Unassembled WGS sequence"/>
</dbReference>
<reference evidence="3 4" key="1">
    <citation type="journal article" date="2019" name="Lett. Appl. Microbiol.">
        <title>A case of 'blown pack' spoilage of vacuum-packaged pork likely associated with Clostridium estertheticum in Canada.</title>
        <authorList>
            <person name="Zhang P."/>
            <person name="Ward P."/>
            <person name="McMullen L.M."/>
            <person name="Yang X."/>
        </authorList>
    </citation>
    <scope>NUCLEOTIDE SEQUENCE [LARGE SCALE GENOMIC DNA]</scope>
    <source>
        <strain evidence="3 4">MA19</strain>
    </source>
</reference>
<accession>A0A5N7IUL0</accession>
<dbReference type="RefSeq" id="WP_152753923.1">
    <property type="nucleotide sequence ID" value="NZ_SPSE01000054.1"/>
</dbReference>
<proteinExistence type="inferred from homology"/>
<feature type="domain" description="Initiator Rep protein WH1" evidence="2">
    <location>
        <begin position="11"/>
        <end position="150"/>
    </location>
</feature>
<gene>
    <name evidence="3" type="ORF">E4V82_22110</name>
</gene>
<dbReference type="InterPro" id="IPR036388">
    <property type="entry name" value="WH-like_DNA-bd_sf"/>
</dbReference>